<dbReference type="KEGG" id="vg:40088070"/>
<feature type="region of interest" description="Disordered" evidence="1">
    <location>
        <begin position="124"/>
        <end position="144"/>
    </location>
</feature>
<dbReference type="EMBL" id="MF403008">
    <property type="protein sequence ID" value="AUZ94879.1"/>
    <property type="molecule type" value="Genomic_DNA"/>
</dbReference>
<name>A0A2L0UZC1_9CAUD</name>
<reference evidence="2 3" key="1">
    <citation type="submission" date="2017-06" db="EMBL/GenBank/DDBJ databases">
        <authorList>
            <person name="Kim H.J."/>
            <person name="Triplett B.A."/>
        </authorList>
    </citation>
    <scope>NUCLEOTIDE SEQUENCE [LARGE SCALE GENOMIC DNA]</scope>
</reference>
<sequence length="239" mass="26323">MRQLDEEGFKDKVKRWDATIASSLGSATGKGKKQLLTVKKALGDDFKTFLAKANRMPNTGALIDFLIKKVNFSATNVKHFLADANIPFDRQDMTIVQQDALDKIFENGAAFALENDLVGQYKDKPSSGDVVSKSSKGKRSGATGVDVSDELDRLVKAAQGKSFTGKDTKRDDSVVSFDQKSYQNILKQSGLSGEYFEDLVDIAANEKSFADIEKRPDAKELTKQLAKLGFAMFKSMDKK</sequence>
<proteinExistence type="predicted"/>
<protein>
    <submittedName>
        <fullName evidence="2">Uncharacterized protein</fullName>
    </submittedName>
</protein>
<organism evidence="2 3">
    <name type="scientific">Agrobacterium phage Atu_ph07</name>
    <dbReference type="NCBI Taxonomy" id="2024264"/>
    <lineage>
        <taxon>Viruses</taxon>
        <taxon>Duplodnaviria</taxon>
        <taxon>Heunggongvirae</taxon>
        <taxon>Uroviricota</taxon>
        <taxon>Caudoviricetes</taxon>
        <taxon>Polybotosvirus</taxon>
        <taxon>Polybotosvirus Atuph07</taxon>
    </lineage>
</organism>
<evidence type="ECO:0000313" key="2">
    <source>
        <dbReference type="EMBL" id="AUZ94879.1"/>
    </source>
</evidence>
<accession>A0A2L0UZC1</accession>
<dbReference type="GeneID" id="40088070"/>
<evidence type="ECO:0000313" key="3">
    <source>
        <dbReference type="Proteomes" id="UP000223025"/>
    </source>
</evidence>
<dbReference type="RefSeq" id="YP_009611732.1">
    <property type="nucleotide sequence ID" value="NC_042013.1"/>
</dbReference>
<evidence type="ECO:0000256" key="1">
    <source>
        <dbReference type="SAM" id="MobiDB-lite"/>
    </source>
</evidence>
<keyword evidence="3" id="KW-1185">Reference proteome</keyword>
<dbReference type="Proteomes" id="UP000223025">
    <property type="component" value="Segment"/>
</dbReference>